<evidence type="ECO:0000256" key="1">
    <source>
        <dbReference type="ARBA" id="ARBA00001947"/>
    </source>
</evidence>
<dbReference type="GO" id="GO:0006508">
    <property type="term" value="P:proteolysis"/>
    <property type="evidence" value="ECO:0007669"/>
    <property type="project" value="UniProtKB-KW"/>
</dbReference>
<dbReference type="Pfam" id="PF17820">
    <property type="entry name" value="PDZ_6"/>
    <property type="match status" value="2"/>
</dbReference>
<dbReference type="InterPro" id="IPR004387">
    <property type="entry name" value="Pept_M50_Zn"/>
</dbReference>
<evidence type="ECO:0000256" key="8">
    <source>
        <dbReference type="ARBA" id="ARBA00022989"/>
    </source>
</evidence>
<comment type="cofactor">
    <cofactor evidence="1 11">
        <name>Zn(2+)</name>
        <dbReference type="ChEBI" id="CHEBI:29105"/>
    </cofactor>
</comment>
<reference evidence="13 14" key="1">
    <citation type="submission" date="2019-08" db="EMBL/GenBank/DDBJ databases">
        <title>Amphibian skin-associated Pigmentiphaga: genome sequence and occurrence across geography and hosts.</title>
        <authorList>
            <person name="Bletz M.C."/>
            <person name="Bunk B."/>
            <person name="Sproeer C."/>
            <person name="Biwer P."/>
            <person name="Reiter S."/>
            <person name="Rabemananjara F.C.E."/>
            <person name="Schulz S."/>
            <person name="Overmann J."/>
            <person name="Vences M."/>
        </authorList>
    </citation>
    <scope>NUCLEOTIDE SEQUENCE [LARGE SCALE GENOMIC DNA]</scope>
    <source>
        <strain evidence="13 14">Mada1488</strain>
    </source>
</reference>
<keyword evidence="11" id="KW-0479">Metal-binding</keyword>
<dbReference type="OrthoDB" id="9782003at2"/>
<dbReference type="Gene3D" id="2.30.42.10">
    <property type="match status" value="2"/>
</dbReference>
<evidence type="ECO:0000256" key="9">
    <source>
        <dbReference type="ARBA" id="ARBA00023049"/>
    </source>
</evidence>
<keyword evidence="4 13" id="KW-0645">Protease</keyword>
<evidence type="ECO:0000256" key="7">
    <source>
        <dbReference type="ARBA" id="ARBA00022833"/>
    </source>
</evidence>
<evidence type="ECO:0000256" key="10">
    <source>
        <dbReference type="ARBA" id="ARBA00023136"/>
    </source>
</evidence>
<keyword evidence="8 11" id="KW-1133">Transmembrane helix</keyword>
<keyword evidence="10 11" id="KW-0472">Membrane</keyword>
<dbReference type="Proteomes" id="UP000325161">
    <property type="component" value="Chromosome"/>
</dbReference>
<feature type="domain" description="PDZ" evidence="12">
    <location>
        <begin position="196"/>
        <end position="254"/>
    </location>
</feature>
<evidence type="ECO:0000256" key="11">
    <source>
        <dbReference type="RuleBase" id="RU362031"/>
    </source>
</evidence>
<comment type="similarity">
    <text evidence="3 11">Belongs to the peptidase M50B family.</text>
</comment>
<feature type="transmembrane region" description="Helical" evidence="11">
    <location>
        <begin position="369"/>
        <end position="391"/>
    </location>
</feature>
<dbReference type="Pfam" id="PF02163">
    <property type="entry name" value="Peptidase_M50"/>
    <property type="match status" value="1"/>
</dbReference>
<evidence type="ECO:0000313" key="14">
    <source>
        <dbReference type="Proteomes" id="UP000325161"/>
    </source>
</evidence>
<keyword evidence="6 11" id="KW-0378">Hydrolase</keyword>
<dbReference type="InterPro" id="IPR001478">
    <property type="entry name" value="PDZ"/>
</dbReference>
<sequence length="445" mass="47107">MLLTLAAFALALGILIVVHEMGHYLVARACDVKILRFSVGFGRVLIKRTDRHGTEWALSLIPLGGYVKMLDEREGSVSAAERPRAFNAKSVWQRIAIVAAGPIFNLVLAALLYASLNLVGVEEPAPVVGAPAVDSIAARSGLQAGDRITAVDGKPVTAWSEVRWMLLDQVTHRGSARVSVTTAAGATAERQLDFSSINLDDMEGDVLGRNGLKLVDPKPVVRGLIEGGAAATAGLKAGDRIVAAGDVTAPGATQFIEIVRAHTDKLLTVQVLRDGAALSIPVQPQVVTDPATGQAAGRIGAQIGGDIEMVTLRYGPVSSLIKGVQRTGEVSWFSLRMLGKMLIGDVSWRNLSGPVTIADYAGQTARLGLSYYIAFMALVSVSLGVLNLLPIPVLDGGHLLYYFVEIVRGSPPPERWADIGQRAGFGILVALMAVALFNDIARLLT</sequence>
<keyword evidence="14" id="KW-1185">Reference proteome</keyword>
<dbReference type="KEGG" id="pacr:FXN63_10770"/>
<dbReference type="NCBIfam" id="TIGR00054">
    <property type="entry name" value="RIP metalloprotease RseP"/>
    <property type="match status" value="1"/>
</dbReference>
<comment type="subcellular location">
    <subcellularLocation>
        <location evidence="2">Membrane</location>
        <topology evidence="2">Multi-pass membrane protein</topology>
    </subcellularLocation>
</comment>
<evidence type="ECO:0000259" key="12">
    <source>
        <dbReference type="PROSITE" id="PS50106"/>
    </source>
</evidence>
<dbReference type="InterPro" id="IPR041489">
    <property type="entry name" value="PDZ_6"/>
</dbReference>
<feature type="transmembrane region" description="Helical" evidence="11">
    <location>
        <begin position="423"/>
        <end position="441"/>
    </location>
</feature>
<dbReference type="PROSITE" id="PS50106">
    <property type="entry name" value="PDZ"/>
    <property type="match status" value="1"/>
</dbReference>
<protein>
    <recommendedName>
        <fullName evidence="11">Zinc metalloprotease</fullName>
        <ecNumber evidence="11">3.4.24.-</ecNumber>
    </recommendedName>
</protein>
<evidence type="ECO:0000256" key="5">
    <source>
        <dbReference type="ARBA" id="ARBA00022692"/>
    </source>
</evidence>
<dbReference type="SMART" id="SM00228">
    <property type="entry name" value="PDZ"/>
    <property type="match status" value="2"/>
</dbReference>
<dbReference type="EMBL" id="CP043046">
    <property type="protein sequence ID" value="QEI06267.1"/>
    <property type="molecule type" value="Genomic_DNA"/>
</dbReference>
<evidence type="ECO:0000313" key="13">
    <source>
        <dbReference type="EMBL" id="QEI06267.1"/>
    </source>
</evidence>
<dbReference type="InterPro" id="IPR008915">
    <property type="entry name" value="Peptidase_M50"/>
</dbReference>
<dbReference type="GO" id="GO:0046872">
    <property type="term" value="F:metal ion binding"/>
    <property type="evidence" value="ECO:0007669"/>
    <property type="project" value="UniProtKB-KW"/>
</dbReference>
<keyword evidence="7 11" id="KW-0862">Zinc</keyword>
<gene>
    <name evidence="13" type="primary">rseP</name>
    <name evidence="13" type="ORF">FXN63_10770</name>
</gene>
<evidence type="ECO:0000256" key="2">
    <source>
        <dbReference type="ARBA" id="ARBA00004141"/>
    </source>
</evidence>
<organism evidence="13 14">
    <name type="scientific">Pigmentiphaga aceris</name>
    <dbReference type="NCBI Taxonomy" id="1940612"/>
    <lineage>
        <taxon>Bacteria</taxon>
        <taxon>Pseudomonadati</taxon>
        <taxon>Pseudomonadota</taxon>
        <taxon>Betaproteobacteria</taxon>
        <taxon>Burkholderiales</taxon>
        <taxon>Alcaligenaceae</taxon>
        <taxon>Pigmentiphaga</taxon>
    </lineage>
</organism>
<dbReference type="SUPFAM" id="SSF50156">
    <property type="entry name" value="PDZ domain-like"/>
    <property type="match status" value="2"/>
</dbReference>
<accession>A0A5C0B0V1</accession>
<dbReference type="EC" id="3.4.24.-" evidence="11"/>
<dbReference type="PANTHER" id="PTHR42837">
    <property type="entry name" value="REGULATOR OF SIGMA-E PROTEASE RSEP"/>
    <property type="match status" value="1"/>
</dbReference>
<dbReference type="CDD" id="cd06163">
    <property type="entry name" value="S2P-M50_PDZ_RseP-like"/>
    <property type="match status" value="2"/>
</dbReference>
<dbReference type="GO" id="GO:0004222">
    <property type="term" value="F:metalloendopeptidase activity"/>
    <property type="evidence" value="ECO:0007669"/>
    <property type="project" value="InterPro"/>
</dbReference>
<evidence type="ECO:0000256" key="4">
    <source>
        <dbReference type="ARBA" id="ARBA00022670"/>
    </source>
</evidence>
<dbReference type="AlphaFoldDB" id="A0A5C0B0V1"/>
<dbReference type="GO" id="GO:0016020">
    <property type="term" value="C:membrane"/>
    <property type="evidence" value="ECO:0007669"/>
    <property type="project" value="UniProtKB-SubCell"/>
</dbReference>
<dbReference type="PANTHER" id="PTHR42837:SF2">
    <property type="entry name" value="MEMBRANE METALLOPROTEASE ARASP2, CHLOROPLASTIC-RELATED"/>
    <property type="match status" value="1"/>
</dbReference>
<evidence type="ECO:0000256" key="6">
    <source>
        <dbReference type="ARBA" id="ARBA00022801"/>
    </source>
</evidence>
<keyword evidence="9 11" id="KW-0482">Metalloprotease</keyword>
<dbReference type="RefSeq" id="WP_148814703.1">
    <property type="nucleotide sequence ID" value="NZ_CP043046.1"/>
</dbReference>
<dbReference type="InterPro" id="IPR036034">
    <property type="entry name" value="PDZ_sf"/>
</dbReference>
<evidence type="ECO:0000256" key="3">
    <source>
        <dbReference type="ARBA" id="ARBA00007931"/>
    </source>
</evidence>
<proteinExistence type="inferred from homology"/>
<name>A0A5C0B0V1_9BURK</name>
<dbReference type="CDD" id="cd23081">
    <property type="entry name" value="cpPDZ_EcRseP-like"/>
    <property type="match status" value="1"/>
</dbReference>
<keyword evidence="5 11" id="KW-0812">Transmembrane</keyword>